<dbReference type="Proteomes" id="UP001295469">
    <property type="component" value="Chromosome C06"/>
</dbReference>
<organism evidence="2">
    <name type="scientific">Brassica napus</name>
    <name type="common">Rape</name>
    <dbReference type="NCBI Taxonomy" id="3708"/>
    <lineage>
        <taxon>Eukaryota</taxon>
        <taxon>Viridiplantae</taxon>
        <taxon>Streptophyta</taxon>
        <taxon>Embryophyta</taxon>
        <taxon>Tracheophyta</taxon>
        <taxon>Spermatophyta</taxon>
        <taxon>Magnoliopsida</taxon>
        <taxon>eudicotyledons</taxon>
        <taxon>Gunneridae</taxon>
        <taxon>Pentapetalae</taxon>
        <taxon>rosids</taxon>
        <taxon>malvids</taxon>
        <taxon>Brassicales</taxon>
        <taxon>Brassicaceae</taxon>
        <taxon>Brassiceae</taxon>
        <taxon>Brassica</taxon>
    </lineage>
</organism>
<evidence type="ECO:0000313" key="2">
    <source>
        <dbReference type="EMBL" id="CAF2059599.1"/>
    </source>
</evidence>
<dbReference type="EMBL" id="HG994370">
    <property type="protein sequence ID" value="CAF2059599.1"/>
    <property type="molecule type" value="Genomic_DNA"/>
</dbReference>
<keyword evidence="1" id="KW-0472">Membrane</keyword>
<keyword evidence="1" id="KW-0812">Transmembrane</keyword>
<dbReference type="AlphaFoldDB" id="A0A816QGJ8"/>
<accession>A0A816QGJ8</accession>
<evidence type="ECO:0000256" key="1">
    <source>
        <dbReference type="SAM" id="Phobius"/>
    </source>
</evidence>
<feature type="transmembrane region" description="Helical" evidence="1">
    <location>
        <begin position="30"/>
        <end position="49"/>
    </location>
</feature>
<protein>
    <submittedName>
        <fullName evidence="2">(rape) hypothetical protein</fullName>
    </submittedName>
</protein>
<gene>
    <name evidence="2" type="ORF">DARMORV10_C06P26170.1</name>
</gene>
<keyword evidence="1" id="KW-1133">Transmembrane helix</keyword>
<proteinExistence type="predicted"/>
<sequence>MIARLNSPSSFLLLLQDCSSYSKKRFAQRVSFCCLLFYCVILTSSFLLIEAWT</sequence>
<name>A0A816QGJ8_BRANA</name>
<reference evidence="2" key="1">
    <citation type="submission" date="2021-01" db="EMBL/GenBank/DDBJ databases">
        <authorList>
            <consortium name="Genoscope - CEA"/>
            <person name="William W."/>
        </authorList>
    </citation>
    <scope>NUCLEOTIDE SEQUENCE</scope>
</reference>